<evidence type="ECO:0000256" key="1">
    <source>
        <dbReference type="ARBA" id="ARBA00000798"/>
    </source>
</evidence>
<keyword evidence="4" id="KW-0378">Hydrolase</keyword>
<dbReference type="Gene3D" id="3.30.870.10">
    <property type="entry name" value="Endonuclease Chain A"/>
    <property type="match status" value="2"/>
</dbReference>
<dbReference type="GO" id="GO:0016891">
    <property type="term" value="F:RNA endonuclease activity producing 5'-phosphomonoesters, hydrolytic mechanism"/>
    <property type="evidence" value="ECO:0007669"/>
    <property type="project" value="TreeGrafter"/>
</dbReference>
<sequence length="554" mass="61699">MRVSGQQGELTALAVAGSYVVLLGWDMPEQHILAGNILGFAIQRTRKSDGEVIWLSGMKTFASVEPTPAPGVPVSSFKHPFQTFQWSDYSVSPNTEYNYKIVAMRGPAGALTPGDAVQLTVLTEPVDNGEHAIFFNRGAIASQEYARRFHNASPAEIGDAAWKWLSRGLLEGLERFIGQADKGDELHGAIFEFKNSRIYEALKSAAARGTTVSVIYDGDSQRESNEKHLAHSGIEALTHPRIHSGRYMHNKFFVFRRQGVSQQVWTGSTNLSENGIFGHSNNAHIVRDPRVAEQYETYWQLLLQDLTRAPTAKKVETITAAPPVPWRDEVSTVFSPRTSLTALEWYAKLAADAQRALFGTFAFGMNKLFVPAWDRTDEVLRFALLEKKGSGSQYKQQAAEIDRIRKHPNVTIAVGQNLVLNAFDRWLKEIESPVEETHVTYVHTKYLLIDPLGPEPIVIVGSANFSAASTDTNDENMLVIKGNAAVADVYLGEFMRLFTHYAFRESVARSQQRIIAGAVSPKYLYETTQWIDAASGYFVAGSDRALRRRYFSGQ</sequence>
<reference evidence="8 9" key="1">
    <citation type="submission" date="2016-10" db="EMBL/GenBank/DDBJ databases">
        <authorList>
            <person name="Varghese N."/>
            <person name="Submissions S."/>
        </authorList>
    </citation>
    <scope>NUCLEOTIDE SEQUENCE [LARGE SCALE GENOMIC DNA]</scope>
    <source>
        <strain evidence="8 9">CGMCC 1.12102</strain>
    </source>
</reference>
<organism evidence="8 9">
    <name type="scientific">Kosakonia sacchari</name>
    <dbReference type="NCBI Taxonomy" id="1158459"/>
    <lineage>
        <taxon>Bacteria</taxon>
        <taxon>Pseudomonadati</taxon>
        <taxon>Pseudomonadota</taxon>
        <taxon>Gammaproteobacteria</taxon>
        <taxon>Enterobacterales</taxon>
        <taxon>Enterobacteriaceae</taxon>
        <taxon>Kosakonia</taxon>
    </lineage>
</organism>
<dbReference type="PANTHER" id="PTHR43856">
    <property type="entry name" value="CARDIOLIPIN HYDROLASE"/>
    <property type="match status" value="1"/>
</dbReference>
<dbReference type="InterPro" id="IPR025202">
    <property type="entry name" value="PLD-like_dom"/>
</dbReference>
<dbReference type="EC" id="3.1.4.4" evidence="3"/>
<evidence type="ECO:0000313" key="8">
    <source>
        <dbReference type="EMBL" id="SCX58151.1"/>
    </source>
</evidence>
<evidence type="ECO:0000256" key="3">
    <source>
        <dbReference type="ARBA" id="ARBA00012027"/>
    </source>
</evidence>
<comment type="catalytic activity">
    <reaction evidence="1">
        <text>a 1,2-diacyl-sn-glycero-3-phosphocholine + H2O = a 1,2-diacyl-sn-glycero-3-phosphate + choline + H(+)</text>
        <dbReference type="Rhea" id="RHEA:14445"/>
        <dbReference type="ChEBI" id="CHEBI:15354"/>
        <dbReference type="ChEBI" id="CHEBI:15377"/>
        <dbReference type="ChEBI" id="CHEBI:15378"/>
        <dbReference type="ChEBI" id="CHEBI:57643"/>
        <dbReference type="ChEBI" id="CHEBI:58608"/>
        <dbReference type="EC" id="3.1.4.4"/>
    </reaction>
</comment>
<dbReference type="SUPFAM" id="SSF56024">
    <property type="entry name" value="Phospholipase D/nuclease"/>
    <property type="match status" value="2"/>
</dbReference>
<keyword evidence="5" id="KW-0442">Lipid degradation</keyword>
<dbReference type="GeneID" id="23844495"/>
<dbReference type="AlphaFoldDB" id="A0A1G4YXR6"/>
<feature type="domain" description="PLD phosphodiesterase" evidence="7">
    <location>
        <begin position="438"/>
        <end position="469"/>
    </location>
</feature>
<dbReference type="GO" id="GO:0016042">
    <property type="term" value="P:lipid catabolic process"/>
    <property type="evidence" value="ECO:0007669"/>
    <property type="project" value="UniProtKB-KW"/>
</dbReference>
<evidence type="ECO:0000256" key="5">
    <source>
        <dbReference type="ARBA" id="ARBA00022963"/>
    </source>
</evidence>
<dbReference type="PROSITE" id="PS50035">
    <property type="entry name" value="PLD"/>
    <property type="match status" value="1"/>
</dbReference>
<comment type="caution">
    <text evidence="8">The sequence shown here is derived from an EMBL/GenBank/DDBJ whole genome shotgun (WGS) entry which is preliminary data.</text>
</comment>
<name>A0A1G4YXR6_9ENTR</name>
<protein>
    <recommendedName>
        <fullName evidence="3">phospholipase D</fullName>
        <ecNumber evidence="3">3.1.4.4</ecNumber>
    </recommendedName>
</protein>
<dbReference type="EMBL" id="FMUI01000012">
    <property type="protein sequence ID" value="SCX58151.1"/>
    <property type="molecule type" value="Genomic_DNA"/>
</dbReference>
<gene>
    <name evidence="8" type="ORF">SAMN02927897_03637</name>
</gene>
<dbReference type="Proteomes" id="UP000183569">
    <property type="component" value="Unassembled WGS sequence"/>
</dbReference>
<dbReference type="GO" id="GO:0004630">
    <property type="term" value="F:phospholipase D activity"/>
    <property type="evidence" value="ECO:0007669"/>
    <property type="project" value="UniProtKB-EC"/>
</dbReference>
<keyword evidence="6" id="KW-0443">Lipid metabolism</keyword>
<evidence type="ECO:0000313" key="9">
    <source>
        <dbReference type="Proteomes" id="UP000183569"/>
    </source>
</evidence>
<dbReference type="RefSeq" id="WP_017459252.1">
    <property type="nucleotide sequence ID" value="NZ_FMUI01000012.1"/>
</dbReference>
<evidence type="ECO:0000256" key="4">
    <source>
        <dbReference type="ARBA" id="ARBA00022801"/>
    </source>
</evidence>
<evidence type="ECO:0000256" key="6">
    <source>
        <dbReference type="ARBA" id="ARBA00023098"/>
    </source>
</evidence>
<comment type="similarity">
    <text evidence="2">Belongs to the phospholipase D family.</text>
</comment>
<dbReference type="InterPro" id="IPR051406">
    <property type="entry name" value="PLD_domain"/>
</dbReference>
<evidence type="ECO:0000256" key="2">
    <source>
        <dbReference type="ARBA" id="ARBA00008664"/>
    </source>
</evidence>
<dbReference type="GO" id="GO:0006793">
    <property type="term" value="P:phosphorus metabolic process"/>
    <property type="evidence" value="ECO:0007669"/>
    <property type="project" value="UniProtKB-ARBA"/>
</dbReference>
<evidence type="ECO:0000259" key="7">
    <source>
        <dbReference type="PROSITE" id="PS50035"/>
    </source>
</evidence>
<dbReference type="InterPro" id="IPR001736">
    <property type="entry name" value="PLipase_D/transphosphatidylase"/>
</dbReference>
<accession>A0A1G4YXR6</accession>
<proteinExistence type="inferred from homology"/>
<dbReference type="CDD" id="cd09172">
    <property type="entry name" value="PLDc_Nuc_like_unchar1_1"/>
    <property type="match status" value="1"/>
</dbReference>
<dbReference type="Pfam" id="PF13091">
    <property type="entry name" value="PLDc_2"/>
    <property type="match status" value="2"/>
</dbReference>
<dbReference type="PANTHER" id="PTHR43856:SF1">
    <property type="entry name" value="MITOCHONDRIAL CARDIOLIPIN HYDROLASE"/>
    <property type="match status" value="1"/>
</dbReference>